<sequence>MNKYLVCRLKNRTLVQICGTDSFRFLQSLTTNDLNKIITEKDFSLYKNVPKNLLFSPDGTSAYQLCAHNVNHKKWTKGLPSLFLQNNGKILADCFLYNVKYTHEENTFSLFYMDCNVKASRMLLSILEKRKLSCDVHLSEMANIAVYQILSGASALRGGISTTDAMGSGGDSDTQLEDELSTLSNDSGILFMSKDARNEILGYRMYQMRGKGQKLVDEKMDKGTGIIMTTDFVNSPWSKAPSEGIDQLSKGNRKEACEMLLSFEKEEKINLPATFLYDYMKLNLGIVENLYSNDPLFGESTDEARSGSHGSSVNRESRASDAADVAKRNIDRDAFKFKDLSPFDLNYDKLNYLAKDKGCYVGQEAINRTRNEIFINKYQLTMCVNYDYLEMFLESFDNLNKTILADSSFNKYVKGINDRSLLKPTFFLLKNASKSLERAINYEQQFSVIFHKGCAKGDDSGNSGDPANGTIVGNVFFYNHVMGLCFLIKKRIALLSGDIYSASSNVYIKNKVGEEHHRVCLFPFNYHSKSF</sequence>
<dbReference type="InterPro" id="IPR027266">
    <property type="entry name" value="TrmE/GcvT-like"/>
</dbReference>
<feature type="region of interest" description="Disordered" evidence="1">
    <location>
        <begin position="301"/>
        <end position="320"/>
    </location>
</feature>
<evidence type="ECO:0000256" key="1">
    <source>
        <dbReference type="SAM" id="MobiDB-lite"/>
    </source>
</evidence>
<evidence type="ECO:0008006" key="4">
    <source>
        <dbReference type="Google" id="ProtNLM"/>
    </source>
</evidence>
<dbReference type="GO" id="GO:0005759">
    <property type="term" value="C:mitochondrial matrix"/>
    <property type="evidence" value="ECO:0007669"/>
    <property type="project" value="TreeGrafter"/>
</dbReference>
<protein>
    <recommendedName>
        <fullName evidence="4">Aminomethyltransferase</fullName>
    </recommendedName>
</protein>
<gene>
    <name evidence="2" type="ORF">C922_00263</name>
</gene>
<dbReference type="AlphaFoldDB" id="W7ACG3"/>
<name>W7ACG3_9APIC</name>
<dbReference type="Gene3D" id="3.30.1360.120">
    <property type="entry name" value="Probable tRNA modification gtpase trme, domain 1"/>
    <property type="match status" value="1"/>
</dbReference>
<accession>W7ACG3</accession>
<dbReference type="RefSeq" id="XP_008814102.1">
    <property type="nucleotide sequence ID" value="XM_008815880.1"/>
</dbReference>
<proteinExistence type="predicted"/>
<dbReference type="SUPFAM" id="SSF103025">
    <property type="entry name" value="Folate-binding domain"/>
    <property type="match status" value="2"/>
</dbReference>
<dbReference type="GO" id="GO:0016226">
    <property type="term" value="P:iron-sulfur cluster assembly"/>
    <property type="evidence" value="ECO:0007669"/>
    <property type="project" value="TreeGrafter"/>
</dbReference>
<evidence type="ECO:0000313" key="3">
    <source>
        <dbReference type="Proteomes" id="UP000030640"/>
    </source>
</evidence>
<dbReference type="Gene3D" id="2.40.30.160">
    <property type="match status" value="1"/>
</dbReference>
<dbReference type="InterPro" id="IPR045179">
    <property type="entry name" value="YgfZ/GcvT"/>
</dbReference>
<dbReference type="EMBL" id="KI965460">
    <property type="protein sequence ID" value="EUD69400.1"/>
    <property type="molecule type" value="Genomic_DNA"/>
</dbReference>
<dbReference type="GeneID" id="20035537"/>
<dbReference type="VEuPathDB" id="PlasmoDB:C922_00263"/>
<dbReference type="OrthoDB" id="191995at2759"/>
<evidence type="ECO:0000313" key="2">
    <source>
        <dbReference type="EMBL" id="EUD69400.1"/>
    </source>
</evidence>
<organism evidence="2 3">
    <name type="scientific">Plasmodium inui San Antonio 1</name>
    <dbReference type="NCBI Taxonomy" id="1237626"/>
    <lineage>
        <taxon>Eukaryota</taxon>
        <taxon>Sar</taxon>
        <taxon>Alveolata</taxon>
        <taxon>Apicomplexa</taxon>
        <taxon>Aconoidasida</taxon>
        <taxon>Haemosporida</taxon>
        <taxon>Plasmodiidae</taxon>
        <taxon>Plasmodium</taxon>
        <taxon>Plasmodium (Plasmodium)</taxon>
    </lineage>
</organism>
<dbReference type="PANTHER" id="PTHR22602">
    <property type="entry name" value="TRANSFERASE CAF17, MITOCHONDRIAL-RELATED"/>
    <property type="match status" value="1"/>
</dbReference>
<keyword evidence="3" id="KW-1185">Reference proteome</keyword>
<dbReference type="Proteomes" id="UP000030640">
    <property type="component" value="Unassembled WGS sequence"/>
</dbReference>
<dbReference type="PANTHER" id="PTHR22602:SF0">
    <property type="entry name" value="TRANSFERASE CAF17, MITOCHONDRIAL-RELATED"/>
    <property type="match status" value="1"/>
</dbReference>
<reference evidence="2 3" key="1">
    <citation type="submission" date="2013-02" db="EMBL/GenBank/DDBJ databases">
        <title>The Genome Sequence of Plasmodium inui San Antonio 1.</title>
        <authorList>
            <consortium name="The Broad Institute Genome Sequencing Platform"/>
            <consortium name="The Broad Institute Genome Sequencing Center for Infectious Disease"/>
            <person name="Neafsey D."/>
            <person name="Cheeseman I."/>
            <person name="Volkman S."/>
            <person name="Adams J."/>
            <person name="Walker B."/>
            <person name="Young S.K."/>
            <person name="Zeng Q."/>
            <person name="Gargeya S."/>
            <person name="Fitzgerald M."/>
            <person name="Haas B."/>
            <person name="Abouelleil A."/>
            <person name="Alvarado L."/>
            <person name="Arachchi H.M."/>
            <person name="Berlin A.M."/>
            <person name="Chapman S.B."/>
            <person name="Dewar J."/>
            <person name="Goldberg J."/>
            <person name="Griggs A."/>
            <person name="Gujja S."/>
            <person name="Hansen M."/>
            <person name="Howarth C."/>
            <person name="Imamovic A."/>
            <person name="Larimer J."/>
            <person name="McCowan C."/>
            <person name="Murphy C."/>
            <person name="Neiman D."/>
            <person name="Pearson M."/>
            <person name="Priest M."/>
            <person name="Roberts A."/>
            <person name="Saif S."/>
            <person name="Shea T."/>
            <person name="Sisk P."/>
            <person name="Sykes S."/>
            <person name="Wortman J."/>
            <person name="Nusbaum C."/>
            <person name="Birren B."/>
        </authorList>
    </citation>
    <scope>NUCLEOTIDE SEQUENCE [LARGE SCALE GENOMIC DNA]</scope>
    <source>
        <strain evidence="2 3">San Antonio 1</strain>
    </source>
</reference>